<protein>
    <submittedName>
        <fullName evidence="1">Uncharacterized protein</fullName>
    </submittedName>
</protein>
<evidence type="ECO:0000313" key="2">
    <source>
        <dbReference type="Proteomes" id="UP000003378"/>
    </source>
</evidence>
<gene>
    <name evidence="1" type="ORF">HMPREF9397_1632</name>
</gene>
<dbReference type="HOGENOM" id="CLU_2959017_0_0_9"/>
<dbReference type="Proteomes" id="UP000003378">
    <property type="component" value="Unassembled WGS sequence"/>
</dbReference>
<dbReference type="AlphaFoldDB" id="F3SKG0"/>
<evidence type="ECO:0000313" key="1">
    <source>
        <dbReference type="EMBL" id="EGG39561.1"/>
    </source>
</evidence>
<reference evidence="1 2" key="1">
    <citation type="submission" date="2011-03" db="EMBL/GenBank/DDBJ databases">
        <authorList>
            <person name="Muzny D."/>
            <person name="Qin X."/>
            <person name="Deng J."/>
            <person name="Jiang H."/>
            <person name="Liu Y."/>
            <person name="Qu J."/>
            <person name="Song X.-Z."/>
            <person name="Zhang L."/>
            <person name="Thornton R."/>
            <person name="Coyle M."/>
            <person name="Francisco L."/>
            <person name="Jackson L."/>
            <person name="Javaid M."/>
            <person name="Korchina V."/>
            <person name="Kovar C."/>
            <person name="Mata R."/>
            <person name="Mathew T."/>
            <person name="Ngo R."/>
            <person name="Nguyen L."/>
            <person name="Nguyen N."/>
            <person name="Okwuonu G."/>
            <person name="Ongeri F."/>
            <person name="Pham C."/>
            <person name="Simmons D."/>
            <person name="Wilczek-Boney K."/>
            <person name="Hale W."/>
            <person name="Jakkamsetti A."/>
            <person name="Pham P."/>
            <person name="Ruth R."/>
            <person name="San Lucas F."/>
            <person name="Warren J."/>
            <person name="Zhang J."/>
            <person name="Zhao Z."/>
            <person name="Zhou C."/>
            <person name="Zhu D."/>
            <person name="Lee S."/>
            <person name="Bess C."/>
            <person name="Blankenburg K."/>
            <person name="Forbes L."/>
            <person name="Fu Q."/>
            <person name="Gubbala S."/>
            <person name="Hirani K."/>
            <person name="Jayaseelan J.C."/>
            <person name="Lara F."/>
            <person name="Munidasa M."/>
            <person name="Palculict T."/>
            <person name="Patil S."/>
            <person name="Pu L.-L."/>
            <person name="Saada N."/>
            <person name="Tang L."/>
            <person name="Weissenberger G."/>
            <person name="Zhu Y."/>
            <person name="Hemphill L."/>
            <person name="Shang Y."/>
            <person name="Youmans B."/>
            <person name="Ayvaz T."/>
            <person name="Ross M."/>
            <person name="Santibanez J."/>
            <person name="Aqrawi P."/>
            <person name="Gross S."/>
            <person name="Joshi V."/>
            <person name="Fowler G."/>
            <person name="Nazareth L."/>
            <person name="Reid J."/>
            <person name="Worley K."/>
            <person name="Petrosino J."/>
            <person name="Highlander S."/>
            <person name="Gibbs R."/>
        </authorList>
    </citation>
    <scope>NUCLEOTIDE SEQUENCE [LARGE SCALE GENOMIC DNA]</scope>
    <source>
        <strain evidence="1 2">SK1087</strain>
    </source>
</reference>
<sequence length="63" mass="7451">MNSLTNKTILLKIRKQEFYWNGDKHITLHNMKSNITDSNLNNLRNKYCVLIKTFYFNGLGNKS</sequence>
<organism evidence="1 2">
    <name type="scientific">Streptococcus sanguinis SK1087</name>
    <dbReference type="NCBI Taxonomy" id="888824"/>
    <lineage>
        <taxon>Bacteria</taxon>
        <taxon>Bacillati</taxon>
        <taxon>Bacillota</taxon>
        <taxon>Bacilli</taxon>
        <taxon>Lactobacillales</taxon>
        <taxon>Streptococcaceae</taxon>
        <taxon>Streptococcus</taxon>
    </lineage>
</organism>
<comment type="caution">
    <text evidence="1">The sequence shown here is derived from an EMBL/GenBank/DDBJ whole genome shotgun (WGS) entry which is preliminary data.</text>
</comment>
<dbReference type="EMBL" id="AFDP01000017">
    <property type="protein sequence ID" value="EGG39561.1"/>
    <property type="molecule type" value="Genomic_DNA"/>
</dbReference>
<proteinExistence type="predicted"/>
<name>F3SKG0_STRSA</name>
<accession>F3SKG0</accession>